<protein>
    <submittedName>
        <fullName evidence="2">Uncharacterized protein</fullName>
    </submittedName>
</protein>
<evidence type="ECO:0000313" key="2">
    <source>
        <dbReference type="EMBL" id="QCQ81963.1"/>
    </source>
</evidence>
<name>A0A4P8PMS6_AMMMO</name>
<evidence type="ECO:0000256" key="1">
    <source>
        <dbReference type="SAM" id="MobiDB-lite"/>
    </source>
</evidence>
<reference evidence="2" key="1">
    <citation type="journal article" date="2019" name="Plant Syst. Evol.">
        <title>Analyses of mitochondrial genomes of the genus Ammopiptanthus provide new insights into the evolution of legume plants.</title>
        <authorList>
            <person name="Feng L."/>
            <person name="Li N."/>
            <person name="Yang W."/>
            <person name="Li Y."/>
            <person name="Wang C.-M."/>
            <person name="Tong S.-W."/>
            <person name="He J.-X."/>
        </authorList>
    </citation>
    <scope>NUCLEOTIDE SEQUENCE</scope>
</reference>
<keyword evidence="2" id="KW-0496">Mitochondrion</keyword>
<organism evidence="2">
    <name type="scientific">Ammopiptanthus mongolicus</name>
    <name type="common">Piptanthus mongolicus</name>
    <dbReference type="NCBI Taxonomy" id="126911"/>
    <lineage>
        <taxon>Eukaryota</taxon>
        <taxon>Viridiplantae</taxon>
        <taxon>Streptophyta</taxon>
        <taxon>Embryophyta</taxon>
        <taxon>Tracheophyta</taxon>
        <taxon>Spermatophyta</taxon>
        <taxon>Magnoliopsida</taxon>
        <taxon>eudicotyledons</taxon>
        <taxon>Gunneridae</taxon>
        <taxon>Pentapetalae</taxon>
        <taxon>rosids</taxon>
        <taxon>fabids</taxon>
        <taxon>Fabales</taxon>
        <taxon>Fabaceae</taxon>
        <taxon>Papilionoideae</taxon>
        <taxon>50 kb inversion clade</taxon>
        <taxon>genistoids sensu lato</taxon>
        <taxon>core genistoids</taxon>
        <taxon>Sophoreae</taxon>
        <taxon>Ammopiptanthus</taxon>
    </lineage>
</organism>
<feature type="compositionally biased region" description="Polar residues" evidence="1">
    <location>
        <begin position="32"/>
        <end position="49"/>
    </location>
</feature>
<dbReference type="EMBL" id="MG011535">
    <property type="protein sequence ID" value="QCQ81963.1"/>
    <property type="molecule type" value="Genomic_DNA"/>
</dbReference>
<dbReference type="AlphaFoldDB" id="A0A4P8PMS6"/>
<sequence>MPRKPLGVWHPFLMKGKTRMLISQNTMYEIPSSSQVGDQALENTGNPQRSDLERNRMTLSAKAPPPQRTLVPLGLMNSQASLRDNPFFEVLTRGITPCLNKENFRIPNTNTE</sequence>
<feature type="region of interest" description="Disordered" evidence="1">
    <location>
        <begin position="32"/>
        <end position="53"/>
    </location>
</feature>
<accession>A0A4P8PMS6</accession>
<geneLocation type="mitochondrion" evidence="2"/>
<proteinExistence type="predicted"/>
<gene>
    <name evidence="2" type="primary">orf158</name>
</gene>